<keyword evidence="4" id="KW-1185">Reference proteome</keyword>
<comment type="caution">
    <text evidence="3">The sequence shown here is derived from an EMBL/GenBank/DDBJ whole genome shotgun (WGS) entry which is preliminary data.</text>
</comment>
<name>A0A9P6MGW9_9FUNG</name>
<dbReference type="GO" id="GO:0006896">
    <property type="term" value="P:Golgi to vacuole transport"/>
    <property type="evidence" value="ECO:0007669"/>
    <property type="project" value="TreeGrafter"/>
</dbReference>
<keyword evidence="1" id="KW-0677">Repeat</keyword>
<dbReference type="PANTHER" id="PTHR12106">
    <property type="entry name" value="SORTILIN RELATED"/>
    <property type="match status" value="1"/>
</dbReference>
<dbReference type="EMBL" id="JAAAHW010000671">
    <property type="protein sequence ID" value="KAG0000029.1"/>
    <property type="molecule type" value="Genomic_DNA"/>
</dbReference>
<dbReference type="AlphaFoldDB" id="A0A9P6MGW9"/>
<sequence>MHDENEKQAYLLTNKDIYVSRNGGDTFDQFDFPARPNQFGFPLIDFHPDKDECFTRLYSSQNAERSWAEVDYWVDKAVYASRRKLDMPDNGVFAMTWKKPMPKNFYAVDAFLAVPVVSIGVRCEMRLATILFYMHHGMAQAVFPPNIRVDKNGFTVLQSTTGALMVDVAKPNVPGREHGRLFKSNSNGTFFSLQLDNTNRNEQQLVDWEKIGGIEGVVLANQVINTETLARMAQSSFAL</sequence>
<reference evidence="3" key="1">
    <citation type="journal article" date="2020" name="Fungal Divers.">
        <title>Resolving the Mortierellaceae phylogeny through synthesis of multi-gene phylogenetics and phylogenomics.</title>
        <authorList>
            <person name="Vandepol N."/>
            <person name="Liber J."/>
            <person name="Desiro A."/>
            <person name="Na H."/>
            <person name="Kennedy M."/>
            <person name="Barry K."/>
            <person name="Grigoriev I.V."/>
            <person name="Miller A.N."/>
            <person name="O'Donnell K."/>
            <person name="Stajich J.E."/>
            <person name="Bonito G."/>
        </authorList>
    </citation>
    <scope>NUCLEOTIDE SEQUENCE</scope>
    <source>
        <strain evidence="3">MES-2147</strain>
    </source>
</reference>
<evidence type="ECO:0000259" key="2">
    <source>
        <dbReference type="Pfam" id="PF15902"/>
    </source>
</evidence>
<feature type="domain" description="Sortilin N-terminal" evidence="2">
    <location>
        <begin position="103"/>
        <end position="233"/>
    </location>
</feature>
<dbReference type="GO" id="GO:0016020">
    <property type="term" value="C:membrane"/>
    <property type="evidence" value="ECO:0007669"/>
    <property type="project" value="TreeGrafter"/>
</dbReference>
<dbReference type="InterPro" id="IPR050310">
    <property type="entry name" value="VPS10-sortilin"/>
</dbReference>
<evidence type="ECO:0000313" key="3">
    <source>
        <dbReference type="EMBL" id="KAG0000029.1"/>
    </source>
</evidence>
<dbReference type="PANTHER" id="PTHR12106:SF27">
    <property type="entry name" value="SORTILIN-RELATED RECEPTOR"/>
    <property type="match status" value="1"/>
</dbReference>
<protein>
    <submittedName>
        <fullName evidence="3">Vacuolar protein sorting/targeting protein PEP1</fullName>
    </submittedName>
</protein>
<dbReference type="GO" id="GO:0005794">
    <property type="term" value="C:Golgi apparatus"/>
    <property type="evidence" value="ECO:0007669"/>
    <property type="project" value="TreeGrafter"/>
</dbReference>
<gene>
    <name evidence="3" type="primary">VPS10_1</name>
    <name evidence="3" type="ORF">BGZ65_004695</name>
</gene>
<accession>A0A9P6MGW9</accession>
<dbReference type="GO" id="GO:0005829">
    <property type="term" value="C:cytosol"/>
    <property type="evidence" value="ECO:0007669"/>
    <property type="project" value="GOC"/>
</dbReference>
<proteinExistence type="predicted"/>
<dbReference type="GO" id="GO:0006895">
    <property type="term" value="P:Golgi to endosome transport"/>
    <property type="evidence" value="ECO:0007669"/>
    <property type="project" value="TreeGrafter"/>
</dbReference>
<dbReference type="SUPFAM" id="SSF110296">
    <property type="entry name" value="Oligoxyloglucan reducing end-specific cellobiohydrolase"/>
    <property type="match status" value="1"/>
</dbReference>
<dbReference type="Proteomes" id="UP000749646">
    <property type="component" value="Unassembled WGS sequence"/>
</dbReference>
<dbReference type="InterPro" id="IPR031778">
    <property type="entry name" value="Sortilin_N"/>
</dbReference>
<evidence type="ECO:0000313" key="4">
    <source>
        <dbReference type="Proteomes" id="UP000749646"/>
    </source>
</evidence>
<dbReference type="GO" id="GO:0006623">
    <property type="term" value="P:protein targeting to vacuole"/>
    <property type="evidence" value="ECO:0007669"/>
    <property type="project" value="TreeGrafter"/>
</dbReference>
<dbReference type="OrthoDB" id="443634at2759"/>
<organism evidence="3 4">
    <name type="scientific">Modicella reniformis</name>
    <dbReference type="NCBI Taxonomy" id="1440133"/>
    <lineage>
        <taxon>Eukaryota</taxon>
        <taxon>Fungi</taxon>
        <taxon>Fungi incertae sedis</taxon>
        <taxon>Mucoromycota</taxon>
        <taxon>Mortierellomycotina</taxon>
        <taxon>Mortierellomycetes</taxon>
        <taxon>Mortierellales</taxon>
        <taxon>Mortierellaceae</taxon>
        <taxon>Modicella</taxon>
    </lineage>
</organism>
<dbReference type="Pfam" id="PF15902">
    <property type="entry name" value="Sortilin-Vps10"/>
    <property type="match status" value="1"/>
</dbReference>
<evidence type="ECO:0000256" key="1">
    <source>
        <dbReference type="ARBA" id="ARBA00022737"/>
    </source>
</evidence>